<evidence type="ECO:0000313" key="1">
    <source>
        <dbReference type="EMBL" id="KUH59254.1"/>
    </source>
</evidence>
<dbReference type="Proteomes" id="UP000054078">
    <property type="component" value="Unassembled WGS sequence"/>
</dbReference>
<dbReference type="OrthoDB" id="9798683at2"/>
<name>A0A100YX10_TRASO</name>
<keyword evidence="2" id="KW-1185">Reference proteome</keyword>
<dbReference type="InterPro" id="IPR010843">
    <property type="entry name" value="Uncharacterised_AroM"/>
</dbReference>
<proteinExistence type="predicted"/>
<dbReference type="STRING" id="1299998.AUL39_02680"/>
<dbReference type="RefSeq" id="WP_059053357.1">
    <property type="nucleotide sequence ID" value="NZ_LOJF01000001.1"/>
</dbReference>
<sequence length="225" mass="24188">MARTRIAGITVGQAPRTDMTADLESRLAPTLELVQYGALDDLTASEVERDLAPEPGDEVLVSRMRDGSQVTFSGTKVLPLVQARIDQAEREGARAIIVLCTGSFPEMRHEVPLVYPQPLFHAVARTLASGRRVAVMVPEPSQVEQAKTWWGDHGVEVDVVSASPYAGIDGVRKTAATLRGSSDAFLCLDCMGFTTQMRDAAREASGLDVLLPRTLVASVVSELLG</sequence>
<organism evidence="1 2">
    <name type="scientific">Tractidigestivibacter scatoligenes</name>
    <name type="common">Olsenella scatoligenes</name>
    <dbReference type="NCBI Taxonomy" id="1299998"/>
    <lineage>
        <taxon>Bacteria</taxon>
        <taxon>Bacillati</taxon>
        <taxon>Actinomycetota</taxon>
        <taxon>Coriobacteriia</taxon>
        <taxon>Coriobacteriales</taxon>
        <taxon>Atopobiaceae</taxon>
        <taxon>Tractidigestivibacter</taxon>
    </lineage>
</organism>
<dbReference type="AlphaFoldDB" id="A0A100YX10"/>
<protein>
    <recommendedName>
        <fullName evidence="3">AroM family protein</fullName>
    </recommendedName>
</protein>
<evidence type="ECO:0008006" key="3">
    <source>
        <dbReference type="Google" id="ProtNLM"/>
    </source>
</evidence>
<dbReference type="Pfam" id="PF07302">
    <property type="entry name" value="AroM"/>
    <property type="match status" value="1"/>
</dbReference>
<reference evidence="1 2" key="1">
    <citation type="submission" date="2015-12" db="EMBL/GenBank/DDBJ databases">
        <title>Draft Genome Sequence of Olsenella scatoligenes SK9K4T; a Producer of 3-Methylindole- (skatole) and 4-Methylphenol- (p-cresol) Isolated from Pig Feces.</title>
        <authorList>
            <person name="Li X."/>
            <person name="Borg B."/>
            <person name="Canibe N."/>
        </authorList>
    </citation>
    <scope>NUCLEOTIDE SEQUENCE [LARGE SCALE GENOMIC DNA]</scope>
    <source>
        <strain evidence="1 2">SK9K4</strain>
    </source>
</reference>
<evidence type="ECO:0000313" key="2">
    <source>
        <dbReference type="Proteomes" id="UP000054078"/>
    </source>
</evidence>
<accession>A0A100YX10</accession>
<comment type="caution">
    <text evidence="1">The sequence shown here is derived from an EMBL/GenBank/DDBJ whole genome shotgun (WGS) entry which is preliminary data.</text>
</comment>
<dbReference type="EMBL" id="LOJF01000001">
    <property type="protein sequence ID" value="KUH59254.1"/>
    <property type="molecule type" value="Genomic_DNA"/>
</dbReference>
<gene>
    <name evidence="1" type="ORF">AUL39_02680</name>
</gene>